<protein>
    <submittedName>
        <fullName evidence="1">Glutaminyl-peptide cyclotransferase</fullName>
    </submittedName>
</protein>
<keyword evidence="1" id="KW-0808">Transferase</keyword>
<gene>
    <name evidence="1" type="ORF">FUA24_10365</name>
</gene>
<dbReference type="Proteomes" id="UP000323930">
    <property type="component" value="Unassembled WGS sequence"/>
</dbReference>
<dbReference type="SUPFAM" id="SSF63825">
    <property type="entry name" value="YWTD domain"/>
    <property type="match status" value="1"/>
</dbReference>
<proteinExistence type="predicted"/>
<dbReference type="InterPro" id="IPR007788">
    <property type="entry name" value="QCT"/>
</dbReference>
<dbReference type="GO" id="GO:0016603">
    <property type="term" value="F:glutaminyl-peptide cyclotransferase activity"/>
    <property type="evidence" value="ECO:0007669"/>
    <property type="project" value="InterPro"/>
</dbReference>
<dbReference type="Pfam" id="PF05096">
    <property type="entry name" value="Glu_cyclase_2"/>
    <property type="match status" value="1"/>
</dbReference>
<dbReference type="EMBL" id="VSDQ01000577">
    <property type="protein sequence ID" value="TYA78747.1"/>
    <property type="molecule type" value="Genomic_DNA"/>
</dbReference>
<dbReference type="PANTHER" id="PTHR31270">
    <property type="entry name" value="GLUTAMINYL-PEPTIDE CYCLOTRANSFERASE"/>
    <property type="match status" value="1"/>
</dbReference>
<evidence type="ECO:0000313" key="1">
    <source>
        <dbReference type="EMBL" id="TYA78747.1"/>
    </source>
</evidence>
<dbReference type="OrthoDB" id="9783700at2"/>
<dbReference type="PANTHER" id="PTHR31270:SF1">
    <property type="entry name" value="GLUTAMINYL-PEPTIDE CYCLOTRANSFERASE"/>
    <property type="match status" value="1"/>
</dbReference>
<evidence type="ECO:0000313" key="2">
    <source>
        <dbReference type="Proteomes" id="UP000323930"/>
    </source>
</evidence>
<dbReference type="RefSeq" id="WP_148542059.1">
    <property type="nucleotide sequence ID" value="NZ_VSDQ01000577.1"/>
</dbReference>
<dbReference type="AlphaFoldDB" id="A0A5D0I8I9"/>
<comment type="caution">
    <text evidence="1">The sequence shown here is derived from an EMBL/GenBank/DDBJ whole genome shotgun (WGS) entry which is preliminary data.</text>
</comment>
<dbReference type="Gene3D" id="2.130.10.10">
    <property type="entry name" value="YVTN repeat-like/Quinoprotein amine dehydrogenase"/>
    <property type="match status" value="1"/>
</dbReference>
<name>A0A5D0I8I9_9FLAO</name>
<keyword evidence="2" id="KW-1185">Reference proteome</keyword>
<organism evidence="1 2">
    <name type="scientific">Seonamhaeicola marinus</name>
    <dbReference type="NCBI Taxonomy" id="1912246"/>
    <lineage>
        <taxon>Bacteria</taxon>
        <taxon>Pseudomonadati</taxon>
        <taxon>Bacteroidota</taxon>
        <taxon>Flavobacteriia</taxon>
        <taxon>Flavobacteriales</taxon>
        <taxon>Flavobacteriaceae</taxon>
    </lineage>
</organism>
<dbReference type="PROSITE" id="PS51257">
    <property type="entry name" value="PROKAR_LIPOPROTEIN"/>
    <property type="match status" value="1"/>
</dbReference>
<sequence>MHLPKYLLIIFLSTLIISCGSNSGKKKNNFLIKTNAEKGNISIDKPLNITLVNKKNLEIDSVVYKLDGNPISENTDLKTFKLGKHTIEANIFSGGESHAATSAITILNDKAPKLFKYKILNEYPHDITSYTQGLEFHNGVLYESTGQYKESKLRKVNYKTGEVLKNVDLADEYFGEGLTVLNDKVYQLTWQKGVGFVYNAETLEKEGSFKYNNSKQGWGLCHFNNTIYKSDGTEKIWTLNSETLAEEGFIQVCHNRGMISQINEMEWIDGKIYANRYQKNGVAIINPENGAVIGVVDFSPLKDLVTQHDKLDVLNGIAYNPETKTIFVTGKKWDKLFEIELIEN</sequence>
<accession>A0A5D0I8I9</accession>
<reference evidence="1 2" key="1">
    <citation type="submission" date="2019-08" db="EMBL/GenBank/DDBJ databases">
        <title>Seonamhaeicola sediminis sp. nov., isolated from marine sediment.</title>
        <authorList>
            <person name="Cao W.R."/>
        </authorList>
    </citation>
    <scope>NUCLEOTIDE SEQUENCE [LARGE SCALE GENOMIC DNA]</scope>
    <source>
        <strain evidence="1 2">B011</strain>
    </source>
</reference>
<dbReference type="InterPro" id="IPR015943">
    <property type="entry name" value="WD40/YVTN_repeat-like_dom_sf"/>
</dbReference>